<name>A0A2T7BZJ3_9POAL</name>
<keyword evidence="5" id="KW-1185">Reference proteome</keyword>
<feature type="compositionally biased region" description="Polar residues" evidence="2">
    <location>
        <begin position="601"/>
        <end position="621"/>
    </location>
</feature>
<feature type="compositionally biased region" description="Low complexity" evidence="2">
    <location>
        <begin position="124"/>
        <end position="136"/>
    </location>
</feature>
<evidence type="ECO:0000313" key="4">
    <source>
        <dbReference type="EMBL" id="PUZ36519.1"/>
    </source>
</evidence>
<dbReference type="Proteomes" id="UP000244336">
    <property type="component" value="Chromosome 9"/>
</dbReference>
<organism evidence="4 5">
    <name type="scientific">Panicum hallii var. hallii</name>
    <dbReference type="NCBI Taxonomy" id="1504633"/>
    <lineage>
        <taxon>Eukaryota</taxon>
        <taxon>Viridiplantae</taxon>
        <taxon>Streptophyta</taxon>
        <taxon>Embryophyta</taxon>
        <taxon>Tracheophyta</taxon>
        <taxon>Spermatophyta</taxon>
        <taxon>Magnoliopsida</taxon>
        <taxon>Liliopsida</taxon>
        <taxon>Poales</taxon>
        <taxon>Poaceae</taxon>
        <taxon>PACMAD clade</taxon>
        <taxon>Panicoideae</taxon>
        <taxon>Panicodae</taxon>
        <taxon>Paniceae</taxon>
        <taxon>Panicinae</taxon>
        <taxon>Panicum</taxon>
        <taxon>Panicum sect. Panicum</taxon>
    </lineage>
</organism>
<dbReference type="SUPFAM" id="SSF55874">
    <property type="entry name" value="ATPase domain of HSP90 chaperone/DNA topoisomerase II/histidine kinase"/>
    <property type="match status" value="1"/>
</dbReference>
<dbReference type="PANTHER" id="PTHR32387">
    <property type="entry name" value="WU:FJ29H11"/>
    <property type="match status" value="1"/>
</dbReference>
<feature type="domain" description="Protein NO VEIN C-terminal" evidence="3">
    <location>
        <begin position="2628"/>
        <end position="2714"/>
    </location>
</feature>
<dbReference type="Gene3D" id="3.30.565.10">
    <property type="entry name" value="Histidine kinase-like ATPase, C-terminal domain"/>
    <property type="match status" value="1"/>
</dbReference>
<feature type="region of interest" description="Disordered" evidence="2">
    <location>
        <begin position="378"/>
        <end position="413"/>
    </location>
</feature>
<dbReference type="NCBIfam" id="NF047352">
    <property type="entry name" value="P_loop_sacsin"/>
    <property type="match status" value="1"/>
</dbReference>
<dbReference type="EMBL" id="CM009757">
    <property type="protein sequence ID" value="PUZ36519.1"/>
    <property type="molecule type" value="Genomic_DNA"/>
</dbReference>
<dbReference type="Pfam" id="PF13020">
    <property type="entry name" value="NOV_C"/>
    <property type="match status" value="1"/>
</dbReference>
<feature type="compositionally biased region" description="Acidic residues" evidence="2">
    <location>
        <begin position="384"/>
        <end position="400"/>
    </location>
</feature>
<dbReference type="InterPro" id="IPR036890">
    <property type="entry name" value="HATPase_C_sf"/>
</dbReference>
<dbReference type="GO" id="GO:0005634">
    <property type="term" value="C:nucleus"/>
    <property type="evidence" value="ECO:0007669"/>
    <property type="project" value="TreeGrafter"/>
</dbReference>
<dbReference type="GO" id="GO:0048364">
    <property type="term" value="P:root development"/>
    <property type="evidence" value="ECO:0007669"/>
    <property type="project" value="TreeGrafter"/>
</dbReference>
<evidence type="ECO:0000313" key="5">
    <source>
        <dbReference type="Proteomes" id="UP000244336"/>
    </source>
</evidence>
<dbReference type="InterPro" id="IPR024975">
    <property type="entry name" value="NOV_C"/>
</dbReference>
<dbReference type="OrthoDB" id="743335at2759"/>
<feature type="region of interest" description="Disordered" evidence="2">
    <location>
        <begin position="597"/>
        <end position="621"/>
    </location>
</feature>
<evidence type="ECO:0000256" key="1">
    <source>
        <dbReference type="ARBA" id="ARBA00011738"/>
    </source>
</evidence>
<comment type="subunit">
    <text evidence="1">Homodimer.</text>
</comment>
<sequence>MSRRDHHQWPRPGQGYDPRAAAAAQWYGAASTSFPAPGAAPLHGINPYAFASNPLFAANPFNTLVGDLLLQNPAALASYQQQQLQQAHHFPSHAYHQTPTSNIQHRPTKAAASASPVPAPPQPQQQQQQQPRQQAALDRAQVAARNAREELVKNGEGVTGWKVAQAVLVALKVDSWGSLGIQLQDVPLLRDLFLIEGKVNAFIHCYVAARKIVTISDLEVEICKNEGVGQFEELGLGPFLQHPLVAHYFSVPSDLSKVPKLSSEEIISVLQKFVDKSKKKITVEDFLDHLSEQKSVSGKEKLGVRVQSLGLHISLLRQARQTEVSTVKLLGNKSGSGHSSQEKYLSKNTNFHTHKKALDERFNSLTNRIKQLPGINKHIHFDSTDDETDGDTSCEDDKNDDNEGKNGCSVLDKKDGDKRVNSCPYPSKTEEMERLGLKSEIKKRKRPAVERRKARQIEQKGILREKRKFEENASPSSSCKQPKKQQKLQKHEASPNCFLSIGKLENFITTWKETCREHPVQQVLEMIANYYGQSPTEKKKIINFCSQYPGIGLLNVAVKSMGCGLLDSIYDVIQLSSENDVSSSPLHNTTTEVMEIEPPSKENTSCIGNGANNRSEGNGTGHSVSIDDVIRRITEYIECNSRASGDVALQVRALHDCETWVTTQFSANQFSALGHGTFLQFLEKHCHQFPTTLSSFLKGGNCDSSSLEVSVLQQQIEVLLGQAESNWMEDGDFSEDSLVMILKRQFPTISFDVAQDKSGEGFPGYIKRQGKSIQMNSLKFSISLLEKRWSGTLPGRHENVDGLMSNVAEQYYFGGMVCSREAINCLLRAPMLSDLHIWSHWDLLFAPTLGSFLHWLLTTGPIQELSCIVTTDGRFIRVDPSATVDQFLEAIIQRSPFQVAVKLLSLLYVYDGSTNTPMSLLKCYAQRAIKLIVDNNHDLMNANSENTQVSSAESIRSDSLPNFDDAVHLIAKFVLDCLGHLPLEFRSLAADILLAGLRAVTKNCYSVMLHEATEDWQLCMLHDIGLSLGIAEWVEDCRRLCLTEEVHVQTEMHSSAKLTSAASAVDTLESSNMLISSDVDMMDERRKLFPGTNDQVGKDNKDNKVLNLSGTEANIADYSMMGETNHEEASLVIETIRREEFGLDQALSCTENSLLKKQHARLGRALHCLSQELYSQDSHLLLELVQNADDNAYPEDVEPTLAFILQENGIVVLNNERGFSAENIRALCDIGNSTKKGSNRGYIGNKGIGFKSVFRVTDAPEIHSNGFHVKFDITDGQIGFVLPTAVPPYSTTSFSIMLSIEDDKDARSLGNTCILLPFRSKFREGTGMCSIVSMFSDLHPSLLLFLHRLKCIKFKNLLDDTLLIMRREVLGDGIVRISHGIETMSWLVVSKRLQGTIVRNDVCTTEIAVAFTLQETEEGDYEPYLKQQPVFAFLPLRNYGLKFILQGDFVLPSSREEVDADSAWNQWLLSEFPSLFVSAQETFCALPCFQRCPGKAVTAFLSFIPLAGEVHGFFSHLPHLILSKLRLTRCMFLDGSTLQWVFPCNTLRGWDEQTKMLLSDGLLHEHLGLGYLSKDIVISDNLSRALGIHDYGPNILIDTISSIRRIDGCIESLGLEWLCAWFVTLYLTLLSHSSRNVSLTRSLEDDLLNTVRKIPCIPLSDGSFSSIADGPIWLPYDIVNSIPECRGSIQNFPVLYSNLRTVSPHLLSASCKNKYLNEEVRTNDLVDILQKIGVRKLSGHDIIKNHIMISLRDGLDANTADKMVREYVSFIMVHLQSSCTSCNFEKEEIVSELRKRPIFLTNHGYKCPADEPIHFSKDYGNSVDVGRLLQDVEINWIELDSCYLMHHGSKSSRFELEKWRRFFEEMGVTDFVQTVKVEKKSSQVDSFLGGHSLADVSAKPCAVYDWESPELSSILSVFSSKRCRENCVYLLEVLDRLWDDHYSAKARSLTNATHCGENRTVESSFLKCIKSFKWIASSMDEDLHCATDLFYNCDNVRSLFGSVAPYAVPQVCSSSLRKDLGFKTEVSYCDALMVLKSWMTSQAPFSASMSQMCKFYTFLSEGVADSKIDIKQDFLSSPSVFTPLQRPRSTEVIPGKFLPPKDLYWHDPTGCSEITEEFIAIKSRSMFPRRMLSAAYPSLCEFFTEACGVPKVPTTSNYVEMLIRLSTAALPSQSANHVFRVFVRWANDLHSESDKTDDILYLKESLQKLETTILPTTVDRWVSLHPSFGLVCWVDDDELKQQFKNSRDVNFIQFGDLCFEDRQMLNGRVASLMKSLGIQALSKVVYREAIFYGTAENREKASLICWLLPYMQRYIYKMHRDTYINFQQNEIMKLSNLQVVVVDKLFHKYVLRGLESSSKKRFKCHCLLQGNTLYATQDADPHSVFLELSRIFFDGSPDLHFANFLHMIKTMAESGTTAEQIESFIINNQNVPELPEHEAIWSFSSLSATNQGAANQEVDPQGVEFQLPCEFNVPNHQKAPVMISSWPLSHWRTAPGFKTPLISHQACTQEALVKDAGPSPDLSMPALRGHTEDALLSVDLDGEWIIEENARTETTLLADNTATILDEPQMVMSVDPSNGPAYSVVEAGSSSPTVRVELTNFNENLANLVEESNRLTPDASQLKTGRFGEAVVHKYFAEQLGSNNVRWVNEKTETGLPYDIVITHSEGFTEYVEVKTTVSSRKDWFDITPREWQFALEKGDLFSIARVILSSTKKASIEMLKNPYKLYKQKTLRLGLLISR</sequence>
<dbReference type="GO" id="GO:0010305">
    <property type="term" value="P:leaf vascular tissue pattern formation"/>
    <property type="evidence" value="ECO:0007669"/>
    <property type="project" value="TreeGrafter"/>
</dbReference>
<dbReference type="GO" id="GO:0009793">
    <property type="term" value="P:embryo development ending in seed dormancy"/>
    <property type="evidence" value="ECO:0007669"/>
    <property type="project" value="TreeGrafter"/>
</dbReference>
<evidence type="ECO:0000259" key="3">
    <source>
        <dbReference type="Pfam" id="PF13020"/>
    </source>
</evidence>
<reference evidence="4 5" key="1">
    <citation type="submission" date="2018-04" db="EMBL/GenBank/DDBJ databases">
        <title>WGS assembly of Panicum hallii var. hallii HAL2.</title>
        <authorList>
            <person name="Lovell J."/>
            <person name="Jenkins J."/>
            <person name="Lowry D."/>
            <person name="Mamidi S."/>
            <person name="Sreedasyam A."/>
            <person name="Weng X."/>
            <person name="Barry K."/>
            <person name="Bonette J."/>
            <person name="Campitelli B."/>
            <person name="Daum C."/>
            <person name="Gordon S."/>
            <person name="Gould B."/>
            <person name="Lipzen A."/>
            <person name="MacQueen A."/>
            <person name="Palacio-Mejia J."/>
            <person name="Plott C."/>
            <person name="Shakirov E."/>
            <person name="Shu S."/>
            <person name="Yoshinaga Y."/>
            <person name="Zane M."/>
            <person name="Rokhsar D."/>
            <person name="Grimwood J."/>
            <person name="Schmutz J."/>
            <person name="Juenger T."/>
        </authorList>
    </citation>
    <scope>NUCLEOTIDE SEQUENCE [LARGE SCALE GENOMIC DNA]</scope>
    <source>
        <strain evidence="5">cv. HAL2</strain>
    </source>
</reference>
<accession>A0A2T7BZJ3</accession>
<dbReference type="PANTHER" id="PTHR32387:SF0">
    <property type="entry name" value="PROTEIN NO VEIN"/>
    <property type="match status" value="1"/>
</dbReference>
<protein>
    <recommendedName>
        <fullName evidence="3">Protein NO VEIN C-terminal domain-containing protein</fullName>
    </recommendedName>
</protein>
<dbReference type="InterPro" id="IPR052957">
    <property type="entry name" value="Auxin_embryo_med"/>
</dbReference>
<dbReference type="FunFam" id="3.30.565.10:FF:000105">
    <property type="entry name" value="Histidine kinase-DNA gyrase B-and HSP90-like ATPase family protein"/>
    <property type="match status" value="1"/>
</dbReference>
<gene>
    <name evidence="4" type="ORF">GQ55_9G044400</name>
</gene>
<proteinExistence type="predicted"/>
<dbReference type="Gramene" id="PUZ36519">
    <property type="protein sequence ID" value="PUZ36519"/>
    <property type="gene ID" value="GQ55_9G044400"/>
</dbReference>
<feature type="region of interest" description="Disordered" evidence="2">
    <location>
        <begin position="440"/>
        <end position="486"/>
    </location>
</feature>
<evidence type="ECO:0000256" key="2">
    <source>
        <dbReference type="SAM" id="MobiDB-lite"/>
    </source>
</evidence>
<feature type="compositionally biased region" description="Polar residues" evidence="2">
    <location>
        <begin position="95"/>
        <end position="105"/>
    </location>
</feature>
<dbReference type="STRING" id="1504633.A0A2T7BZJ3"/>
<feature type="compositionally biased region" description="Basic and acidic residues" evidence="2">
    <location>
        <begin position="447"/>
        <end position="471"/>
    </location>
</feature>
<feature type="region of interest" description="Disordered" evidence="2">
    <location>
        <begin position="94"/>
        <end position="140"/>
    </location>
</feature>